<protein>
    <recommendedName>
        <fullName evidence="7">HTH iclR-type domain-containing protein</fullName>
    </recommendedName>
</protein>
<dbReference type="KEGG" id="hsal:JMJ58_11755"/>
<dbReference type="Proteomes" id="UP000637819">
    <property type="component" value="Chromosome"/>
</dbReference>
<keyword evidence="2" id="KW-0812">Transmembrane</keyword>
<evidence type="ECO:0000259" key="4">
    <source>
        <dbReference type="Pfam" id="PF24036"/>
    </source>
</evidence>
<dbReference type="Pfam" id="PF24034">
    <property type="entry name" value="DUF7343"/>
    <property type="match status" value="1"/>
</dbReference>
<dbReference type="Pfam" id="PF24036">
    <property type="entry name" value="DUF7345"/>
    <property type="match status" value="1"/>
</dbReference>
<dbReference type="InterPro" id="IPR055769">
    <property type="entry name" value="DUF7345"/>
</dbReference>
<dbReference type="OrthoDB" id="147932at2157"/>
<reference evidence="5 6" key="1">
    <citation type="submission" date="2021-01" db="EMBL/GenBank/DDBJ databases">
        <title>Genome Sequence and Methylation Pattern of Haloterrigena salifodinae BOL5-1, An Extremely Halophilic Archaeon from a Bolivian Salt Mine.</title>
        <authorList>
            <person name="DasSarma P."/>
            <person name="Anton B.P."/>
            <person name="DasSarma S.L."/>
            <person name="von Ehrenheim H.A.L."/>
            <person name="Martinez F.L."/>
            <person name="Guzman D."/>
            <person name="Roberts R.J."/>
            <person name="DasSarma S."/>
        </authorList>
    </citation>
    <scope>NUCLEOTIDE SEQUENCE [LARGE SCALE GENOMIC DNA]</scope>
    <source>
        <strain evidence="5 6">BOL5-1</strain>
    </source>
</reference>
<dbReference type="AlphaFoldDB" id="A0A8T8DWE7"/>
<accession>A0A8T8DWE7</accession>
<feature type="domain" description="DUF7343" evidence="3">
    <location>
        <begin position="358"/>
        <end position="419"/>
    </location>
</feature>
<evidence type="ECO:0000256" key="1">
    <source>
        <dbReference type="SAM" id="MobiDB-lite"/>
    </source>
</evidence>
<keyword evidence="2" id="KW-0472">Membrane</keyword>
<organism evidence="5 6">
    <name type="scientific">Haloterrigena salifodinae</name>
    <dbReference type="NCBI Taxonomy" id="2675099"/>
    <lineage>
        <taxon>Archaea</taxon>
        <taxon>Methanobacteriati</taxon>
        <taxon>Methanobacteriota</taxon>
        <taxon>Stenosarchaea group</taxon>
        <taxon>Halobacteria</taxon>
        <taxon>Halobacteriales</taxon>
        <taxon>Natrialbaceae</taxon>
        <taxon>Haloterrigena</taxon>
    </lineage>
</organism>
<dbReference type="GeneID" id="62875809"/>
<evidence type="ECO:0000313" key="5">
    <source>
        <dbReference type="EMBL" id="QRV13632.1"/>
    </source>
</evidence>
<keyword evidence="6" id="KW-1185">Reference proteome</keyword>
<feature type="region of interest" description="Disordered" evidence="1">
    <location>
        <begin position="302"/>
        <end position="356"/>
    </location>
</feature>
<feature type="domain" description="DUF7345" evidence="4">
    <location>
        <begin position="77"/>
        <end position="208"/>
    </location>
</feature>
<name>A0A8T8DWE7_9EURY</name>
<sequence>MRLSTAVALALSVLLAALTVGTVAIAPATAATSTADESAALSTSQSRLAATTLESSVQDADQEYEPERADTRQVIRLNVTENGDVRWTLESRFRLSENETDQFEQYAESVSNSGVGYDANKYEQARVLAERSTGREMSFENESWNDPRIESRNGQKLGIISYSFTWTNFAVVDGQQIRFGDAFVTDNGVWLQSLEDGQRLVVESPPNYGFDAAPTGIENGTVVYEGPKSFTEGDFEMEFFRTDSPGGSGGTPSESKSLRESIFTAEGIAAAFGGFVLVIVGTALLISRYQRSEWPFDVASSADEFPAGSARPRSTDGSGTTAVAPAAGQSGIEHEFDEREAVDASPDRNSDDAVDEELLSDDERVRRLLEQNGGRMKQATIVKETGWSDAKVSQLLSEMDDDDRIRKLRIGRENLITLPDIDPTEID</sequence>
<evidence type="ECO:0008006" key="7">
    <source>
        <dbReference type="Google" id="ProtNLM"/>
    </source>
</evidence>
<evidence type="ECO:0000259" key="3">
    <source>
        <dbReference type="Pfam" id="PF24034"/>
    </source>
</evidence>
<dbReference type="InterPro" id="IPR055767">
    <property type="entry name" value="DUF7343"/>
</dbReference>
<feature type="transmembrane region" description="Helical" evidence="2">
    <location>
        <begin position="267"/>
        <end position="286"/>
    </location>
</feature>
<evidence type="ECO:0000256" key="2">
    <source>
        <dbReference type="SAM" id="Phobius"/>
    </source>
</evidence>
<feature type="compositionally biased region" description="Basic and acidic residues" evidence="1">
    <location>
        <begin position="332"/>
        <end position="351"/>
    </location>
</feature>
<evidence type="ECO:0000313" key="6">
    <source>
        <dbReference type="Proteomes" id="UP000637819"/>
    </source>
</evidence>
<dbReference type="EMBL" id="CP069188">
    <property type="protein sequence ID" value="QRV13632.1"/>
    <property type="molecule type" value="Genomic_DNA"/>
</dbReference>
<gene>
    <name evidence="5" type="ORF">JMJ58_11755</name>
</gene>
<dbReference type="RefSeq" id="WP_204746631.1">
    <property type="nucleotide sequence ID" value="NZ_CP069188.1"/>
</dbReference>
<keyword evidence="2" id="KW-1133">Transmembrane helix</keyword>
<proteinExistence type="predicted"/>